<evidence type="ECO:0000259" key="2">
    <source>
        <dbReference type="Pfam" id="PF02627"/>
    </source>
</evidence>
<dbReference type="Proteomes" id="UP000502508">
    <property type="component" value="Chromosome"/>
</dbReference>
<dbReference type="EMBL" id="AP022870">
    <property type="protein sequence ID" value="BCB76581.1"/>
    <property type="molecule type" value="Genomic_DNA"/>
</dbReference>
<dbReference type="NCBIfam" id="TIGR00778">
    <property type="entry name" value="ahpD_dom"/>
    <property type="match status" value="1"/>
</dbReference>
<reference evidence="3 4" key="1">
    <citation type="submission" date="2020-03" db="EMBL/GenBank/DDBJ databases">
        <title>Whole genome shotgun sequence of Phytohabitans flavus NBRC 107702.</title>
        <authorList>
            <person name="Komaki H."/>
            <person name="Tamura T."/>
        </authorList>
    </citation>
    <scope>NUCLEOTIDE SEQUENCE [LARGE SCALE GENOMIC DNA]</scope>
    <source>
        <strain evidence="3 4">NBRC 107702</strain>
    </source>
</reference>
<dbReference type="Pfam" id="PF02627">
    <property type="entry name" value="CMD"/>
    <property type="match status" value="1"/>
</dbReference>
<dbReference type="PANTHER" id="PTHR34846:SF11">
    <property type="entry name" value="4-CARBOXYMUCONOLACTONE DECARBOXYLASE FAMILY PROTEIN (AFU_ORTHOLOGUE AFUA_6G11590)"/>
    <property type="match status" value="1"/>
</dbReference>
<organism evidence="3 4">
    <name type="scientific">Phytohabitans flavus</name>
    <dbReference type="NCBI Taxonomy" id="1076124"/>
    <lineage>
        <taxon>Bacteria</taxon>
        <taxon>Bacillati</taxon>
        <taxon>Actinomycetota</taxon>
        <taxon>Actinomycetes</taxon>
        <taxon>Micromonosporales</taxon>
        <taxon>Micromonosporaceae</taxon>
    </lineage>
</organism>
<reference evidence="3 4" key="2">
    <citation type="submission" date="2020-03" db="EMBL/GenBank/DDBJ databases">
        <authorList>
            <person name="Ichikawa N."/>
            <person name="Kimura A."/>
            <person name="Kitahashi Y."/>
            <person name="Uohara A."/>
        </authorList>
    </citation>
    <scope>NUCLEOTIDE SEQUENCE [LARGE SCALE GENOMIC DNA]</scope>
    <source>
        <strain evidence="3 4">NBRC 107702</strain>
    </source>
</reference>
<dbReference type="PANTHER" id="PTHR34846">
    <property type="entry name" value="4-CARBOXYMUCONOLACTONE DECARBOXYLASE FAMILY PROTEIN (AFU_ORTHOLOGUE AFUA_6G11590)"/>
    <property type="match status" value="1"/>
</dbReference>
<protein>
    <recommendedName>
        <fullName evidence="2">Carboxymuconolactone decarboxylase-like domain-containing protein</fullName>
    </recommendedName>
</protein>
<dbReference type="AlphaFoldDB" id="A0A6F8XS58"/>
<sequence length="231" mass="24492">MSELSGRPRSAQDPRVGLTDPETLTGPRRALYDAIAGGPRRQQRGQVPIADEQGRLLGPFGLMLIAPEVGDAVQRLGAALRFQSGLSPRVRELAILTVAVATGCEFEWWAHEQAALAAGLDPAQLQSILDGSLPEGLTGAEREAARVCLALAHRHRLDDDEYASAERTLGPVTLAELTWLVGYYSTLALALAVFAPPSPAPSTEGQPSPSTGEQPSPSTGDQPDTSSRKPR</sequence>
<dbReference type="RefSeq" id="WP_377308881.1">
    <property type="nucleotide sequence ID" value="NZ_JBHTHL010000001.1"/>
</dbReference>
<evidence type="ECO:0000313" key="4">
    <source>
        <dbReference type="Proteomes" id="UP000502508"/>
    </source>
</evidence>
<feature type="compositionally biased region" description="Polar residues" evidence="1">
    <location>
        <begin position="201"/>
        <end position="225"/>
    </location>
</feature>
<dbReference type="GO" id="GO:0051920">
    <property type="term" value="F:peroxiredoxin activity"/>
    <property type="evidence" value="ECO:0007669"/>
    <property type="project" value="InterPro"/>
</dbReference>
<dbReference type="InterPro" id="IPR004675">
    <property type="entry name" value="AhpD_core"/>
</dbReference>
<evidence type="ECO:0000313" key="3">
    <source>
        <dbReference type="EMBL" id="BCB76581.1"/>
    </source>
</evidence>
<feature type="domain" description="Carboxymuconolactone decarboxylase-like" evidence="2">
    <location>
        <begin position="67"/>
        <end position="147"/>
    </location>
</feature>
<keyword evidence="4" id="KW-1185">Reference proteome</keyword>
<evidence type="ECO:0000256" key="1">
    <source>
        <dbReference type="SAM" id="MobiDB-lite"/>
    </source>
</evidence>
<feature type="region of interest" description="Disordered" evidence="1">
    <location>
        <begin position="1"/>
        <end position="25"/>
    </location>
</feature>
<proteinExistence type="predicted"/>
<dbReference type="SUPFAM" id="SSF69118">
    <property type="entry name" value="AhpD-like"/>
    <property type="match status" value="1"/>
</dbReference>
<dbReference type="InterPro" id="IPR003779">
    <property type="entry name" value="CMD-like"/>
</dbReference>
<feature type="region of interest" description="Disordered" evidence="1">
    <location>
        <begin position="195"/>
        <end position="231"/>
    </location>
</feature>
<dbReference type="KEGG" id="pfla:Pflav_029910"/>
<name>A0A6F8XS58_9ACTN</name>
<gene>
    <name evidence="3" type="ORF">Pflav_029910</name>
</gene>
<accession>A0A6F8XS58</accession>
<dbReference type="Gene3D" id="1.20.1290.10">
    <property type="entry name" value="AhpD-like"/>
    <property type="match status" value="1"/>
</dbReference>
<dbReference type="InterPro" id="IPR029032">
    <property type="entry name" value="AhpD-like"/>
</dbReference>